<dbReference type="Gene3D" id="3.90.120.10">
    <property type="entry name" value="DNA Methylase, subunit A, domain 2"/>
    <property type="match status" value="1"/>
</dbReference>
<dbReference type="Proteomes" id="UP000789803">
    <property type="component" value="Unassembled WGS sequence"/>
</dbReference>
<name>A0ABM8Q7Z6_9BACT</name>
<keyword evidence="9" id="KW-1185">Reference proteome</keyword>
<keyword evidence="5" id="KW-0680">Restriction system</keyword>
<evidence type="ECO:0000256" key="2">
    <source>
        <dbReference type="ARBA" id="ARBA00022603"/>
    </source>
</evidence>
<protein>
    <recommendedName>
        <fullName evidence="1">DNA (cytosine-5-)-methyltransferase</fullName>
        <ecNumber evidence="1">2.1.1.37</ecNumber>
    </recommendedName>
</protein>
<dbReference type="PROSITE" id="PS51679">
    <property type="entry name" value="SAM_MT_C5"/>
    <property type="match status" value="1"/>
</dbReference>
<keyword evidence="3 7" id="KW-0808">Transferase</keyword>
<dbReference type="PANTHER" id="PTHR10629:SF52">
    <property type="entry name" value="DNA (CYTOSINE-5)-METHYLTRANSFERASE 1"/>
    <property type="match status" value="1"/>
</dbReference>
<dbReference type="InterPro" id="IPR050390">
    <property type="entry name" value="C5-Methyltransferase"/>
</dbReference>
<dbReference type="InterPro" id="IPR029063">
    <property type="entry name" value="SAM-dependent_MTases_sf"/>
</dbReference>
<gene>
    <name evidence="8" type="primary">haeIIIM_3</name>
    <name evidence="8" type="ORF">LMG7974_01244</name>
</gene>
<dbReference type="SUPFAM" id="SSF53335">
    <property type="entry name" value="S-adenosyl-L-methionine-dependent methyltransferases"/>
    <property type="match status" value="1"/>
</dbReference>
<evidence type="ECO:0000256" key="6">
    <source>
        <dbReference type="ARBA" id="ARBA00047422"/>
    </source>
</evidence>
<evidence type="ECO:0000256" key="4">
    <source>
        <dbReference type="ARBA" id="ARBA00022691"/>
    </source>
</evidence>
<sequence length="259" mass="29767">MANGKNRDLNSKYNSLYLEYARILKAKQPKCFLVENVVGITAGAKFKENFENEILRSFSECGYKVKYQILNANDFLVAQNRKRVIILGVRNDIKKELNFPNLQEQKFTLKDAISDLPSEFDEKIPNHIGNTHKVKINGYVGNRILDWDKPSQTITGRGSRSGTAVIHPHPNLKRRLSIRECARLQSFPDDFIFLGSNSACYAHIGNAVAPLFAWFLANEIRPFFGLEKLDFKDIKWNLPYLNITLIHLCKFSKQNNYLP</sequence>
<dbReference type="GO" id="GO:0032259">
    <property type="term" value="P:methylation"/>
    <property type="evidence" value="ECO:0007669"/>
    <property type="project" value="UniProtKB-KW"/>
</dbReference>
<keyword evidence="4 7" id="KW-0949">S-adenosyl-L-methionine</keyword>
<dbReference type="PANTHER" id="PTHR10629">
    <property type="entry name" value="CYTOSINE-SPECIFIC METHYLTRANSFERASE"/>
    <property type="match status" value="1"/>
</dbReference>
<accession>A0ABM8Q7Z6</accession>
<dbReference type="EMBL" id="CAJHOF010000010">
    <property type="protein sequence ID" value="CAD7288933.1"/>
    <property type="molecule type" value="Genomic_DNA"/>
</dbReference>
<comment type="catalytic activity">
    <reaction evidence="6">
        <text>a 2'-deoxycytidine in DNA + S-adenosyl-L-methionine = a 5-methyl-2'-deoxycytidine in DNA + S-adenosyl-L-homocysteine + H(+)</text>
        <dbReference type="Rhea" id="RHEA:13681"/>
        <dbReference type="Rhea" id="RHEA-COMP:11369"/>
        <dbReference type="Rhea" id="RHEA-COMP:11370"/>
        <dbReference type="ChEBI" id="CHEBI:15378"/>
        <dbReference type="ChEBI" id="CHEBI:57856"/>
        <dbReference type="ChEBI" id="CHEBI:59789"/>
        <dbReference type="ChEBI" id="CHEBI:85452"/>
        <dbReference type="ChEBI" id="CHEBI:85454"/>
        <dbReference type="EC" id="2.1.1.37"/>
    </reaction>
</comment>
<evidence type="ECO:0000313" key="9">
    <source>
        <dbReference type="Proteomes" id="UP000789803"/>
    </source>
</evidence>
<proteinExistence type="inferred from homology"/>
<evidence type="ECO:0000256" key="3">
    <source>
        <dbReference type="ARBA" id="ARBA00022679"/>
    </source>
</evidence>
<organism evidence="8 9">
    <name type="scientific">Campylobacter majalis</name>
    <dbReference type="NCBI Taxonomy" id="2790656"/>
    <lineage>
        <taxon>Bacteria</taxon>
        <taxon>Pseudomonadati</taxon>
        <taxon>Campylobacterota</taxon>
        <taxon>Epsilonproteobacteria</taxon>
        <taxon>Campylobacterales</taxon>
        <taxon>Campylobacteraceae</taxon>
        <taxon>Campylobacter</taxon>
    </lineage>
</organism>
<reference evidence="8 9" key="1">
    <citation type="submission" date="2020-11" db="EMBL/GenBank/DDBJ databases">
        <authorList>
            <person name="Peeters C."/>
        </authorList>
    </citation>
    <scope>NUCLEOTIDE SEQUENCE [LARGE SCALE GENOMIC DNA]</scope>
    <source>
        <strain evidence="8 9">LMG 7974</strain>
    </source>
</reference>
<evidence type="ECO:0000256" key="1">
    <source>
        <dbReference type="ARBA" id="ARBA00011975"/>
    </source>
</evidence>
<comment type="caution">
    <text evidence="8">The sequence shown here is derived from an EMBL/GenBank/DDBJ whole genome shotgun (WGS) entry which is preliminary data.</text>
</comment>
<comment type="similarity">
    <text evidence="7">Belongs to the class I-like SAM-binding methyltransferase superfamily. C5-methyltransferase family.</text>
</comment>
<dbReference type="PRINTS" id="PR00105">
    <property type="entry name" value="C5METTRFRASE"/>
</dbReference>
<dbReference type="EC" id="2.1.1.37" evidence="1"/>
<dbReference type="Pfam" id="PF00145">
    <property type="entry name" value="DNA_methylase"/>
    <property type="match status" value="1"/>
</dbReference>
<keyword evidence="2 7" id="KW-0489">Methyltransferase</keyword>
<dbReference type="GO" id="GO:0003886">
    <property type="term" value="F:DNA (cytosine-5-)-methyltransferase activity"/>
    <property type="evidence" value="ECO:0007669"/>
    <property type="project" value="UniProtKB-EC"/>
</dbReference>
<evidence type="ECO:0000256" key="7">
    <source>
        <dbReference type="PROSITE-ProRule" id="PRU01016"/>
    </source>
</evidence>
<dbReference type="InterPro" id="IPR001525">
    <property type="entry name" value="C5_MeTfrase"/>
</dbReference>
<comment type="caution">
    <text evidence="7">Lacks conserved residue(s) required for the propagation of feature annotation.</text>
</comment>
<evidence type="ECO:0000256" key="5">
    <source>
        <dbReference type="ARBA" id="ARBA00022747"/>
    </source>
</evidence>
<dbReference type="Gene3D" id="3.40.50.150">
    <property type="entry name" value="Vaccinia Virus protein VP39"/>
    <property type="match status" value="1"/>
</dbReference>
<evidence type="ECO:0000313" key="8">
    <source>
        <dbReference type="EMBL" id="CAD7288933.1"/>
    </source>
</evidence>